<dbReference type="EC" id="2.7.13.3" evidence="3"/>
<dbReference type="RefSeq" id="WP_248823169.1">
    <property type="nucleotide sequence ID" value="NZ_JALKFT010000001.1"/>
</dbReference>
<dbReference type="Pfam" id="PF00672">
    <property type="entry name" value="HAMP"/>
    <property type="match status" value="1"/>
</dbReference>
<name>A0ABT0JSK2_9ACTN</name>
<dbReference type="InterPro" id="IPR003594">
    <property type="entry name" value="HATPase_dom"/>
</dbReference>
<evidence type="ECO:0000313" key="13">
    <source>
        <dbReference type="EMBL" id="MCK9874543.1"/>
    </source>
</evidence>
<evidence type="ECO:0000259" key="12">
    <source>
        <dbReference type="PROSITE" id="PS50885"/>
    </source>
</evidence>
<dbReference type="PROSITE" id="PS50109">
    <property type="entry name" value="HIS_KIN"/>
    <property type="match status" value="1"/>
</dbReference>
<dbReference type="EMBL" id="JALKFT010000001">
    <property type="protein sequence ID" value="MCK9874543.1"/>
    <property type="molecule type" value="Genomic_DNA"/>
</dbReference>
<comment type="subcellular location">
    <subcellularLocation>
        <location evidence="2">Cell membrane</location>
    </subcellularLocation>
</comment>
<keyword evidence="10" id="KW-0472">Membrane</keyword>
<dbReference type="InterPro" id="IPR005467">
    <property type="entry name" value="His_kinase_dom"/>
</dbReference>
<evidence type="ECO:0000256" key="7">
    <source>
        <dbReference type="ARBA" id="ARBA00022777"/>
    </source>
</evidence>
<evidence type="ECO:0000256" key="8">
    <source>
        <dbReference type="ARBA" id="ARBA00022989"/>
    </source>
</evidence>
<dbReference type="GO" id="GO:0005524">
    <property type="term" value="F:ATP binding"/>
    <property type="evidence" value="ECO:0007669"/>
    <property type="project" value="UniProtKB-KW"/>
</dbReference>
<evidence type="ECO:0000256" key="2">
    <source>
        <dbReference type="ARBA" id="ARBA00004236"/>
    </source>
</evidence>
<proteinExistence type="predicted"/>
<keyword evidence="5" id="KW-0808">Transferase</keyword>
<dbReference type="InterPro" id="IPR052162">
    <property type="entry name" value="Sensor_kinase/Photoreceptor"/>
</dbReference>
<gene>
    <name evidence="13" type="ORF">MXD59_01895</name>
</gene>
<evidence type="ECO:0000256" key="3">
    <source>
        <dbReference type="ARBA" id="ARBA00012438"/>
    </source>
</evidence>
<keyword evidence="13" id="KW-0067">ATP-binding</keyword>
<dbReference type="SUPFAM" id="SSF47384">
    <property type="entry name" value="Homodimeric domain of signal transducing histidine kinase"/>
    <property type="match status" value="1"/>
</dbReference>
<dbReference type="InterPro" id="IPR036890">
    <property type="entry name" value="HATPase_C_sf"/>
</dbReference>
<feature type="domain" description="Histidine kinase" evidence="11">
    <location>
        <begin position="298"/>
        <end position="511"/>
    </location>
</feature>
<dbReference type="CDD" id="cd00082">
    <property type="entry name" value="HisKA"/>
    <property type="match status" value="1"/>
</dbReference>
<evidence type="ECO:0000313" key="14">
    <source>
        <dbReference type="Proteomes" id="UP001201873"/>
    </source>
</evidence>
<dbReference type="InterPro" id="IPR004358">
    <property type="entry name" value="Sig_transdc_His_kin-like_C"/>
</dbReference>
<comment type="catalytic activity">
    <reaction evidence="1">
        <text>ATP + protein L-histidine = ADP + protein N-phospho-L-histidine.</text>
        <dbReference type="EC" id="2.7.13.3"/>
    </reaction>
</comment>
<dbReference type="Pfam" id="PF05227">
    <property type="entry name" value="CHASE3"/>
    <property type="match status" value="1"/>
</dbReference>
<evidence type="ECO:0000256" key="9">
    <source>
        <dbReference type="ARBA" id="ARBA00023012"/>
    </source>
</evidence>
<evidence type="ECO:0000256" key="4">
    <source>
        <dbReference type="ARBA" id="ARBA00022553"/>
    </source>
</evidence>
<evidence type="ECO:0000256" key="1">
    <source>
        <dbReference type="ARBA" id="ARBA00000085"/>
    </source>
</evidence>
<dbReference type="SMART" id="SM00387">
    <property type="entry name" value="HATPase_c"/>
    <property type="match status" value="1"/>
</dbReference>
<keyword evidence="4" id="KW-0597">Phosphoprotein</keyword>
<evidence type="ECO:0000259" key="11">
    <source>
        <dbReference type="PROSITE" id="PS50109"/>
    </source>
</evidence>
<keyword evidence="7" id="KW-0418">Kinase</keyword>
<accession>A0ABT0JSK2</accession>
<evidence type="ECO:0000256" key="5">
    <source>
        <dbReference type="ARBA" id="ARBA00022679"/>
    </source>
</evidence>
<dbReference type="Pfam" id="PF02518">
    <property type="entry name" value="HATPase_c"/>
    <property type="match status" value="1"/>
</dbReference>
<keyword evidence="9" id="KW-0902">Two-component regulatory system</keyword>
<dbReference type="PRINTS" id="PR00344">
    <property type="entry name" value="BCTRLSENSOR"/>
</dbReference>
<evidence type="ECO:0000256" key="6">
    <source>
        <dbReference type="ARBA" id="ARBA00022692"/>
    </source>
</evidence>
<dbReference type="Gene3D" id="6.10.340.10">
    <property type="match status" value="1"/>
</dbReference>
<feature type="domain" description="HAMP" evidence="12">
    <location>
        <begin position="217"/>
        <end position="269"/>
    </location>
</feature>
<dbReference type="PROSITE" id="PS50885">
    <property type="entry name" value="HAMP"/>
    <property type="match status" value="1"/>
</dbReference>
<organism evidence="13 14">
    <name type="scientific">Frankia umida</name>
    <dbReference type="NCBI Taxonomy" id="573489"/>
    <lineage>
        <taxon>Bacteria</taxon>
        <taxon>Bacillati</taxon>
        <taxon>Actinomycetota</taxon>
        <taxon>Actinomycetes</taxon>
        <taxon>Frankiales</taxon>
        <taxon>Frankiaceae</taxon>
        <taxon>Frankia</taxon>
    </lineage>
</organism>
<evidence type="ECO:0000256" key="10">
    <source>
        <dbReference type="SAM" id="Phobius"/>
    </source>
</evidence>
<dbReference type="Gene3D" id="1.10.287.130">
    <property type="match status" value="1"/>
</dbReference>
<dbReference type="SUPFAM" id="SSF55874">
    <property type="entry name" value="ATPase domain of HSP90 chaperone/DNA topoisomerase II/histidine kinase"/>
    <property type="match status" value="1"/>
</dbReference>
<dbReference type="InterPro" id="IPR036097">
    <property type="entry name" value="HisK_dim/P_sf"/>
</dbReference>
<comment type="caution">
    <text evidence="13">The sequence shown here is derived from an EMBL/GenBank/DDBJ whole genome shotgun (WGS) entry which is preliminary data.</text>
</comment>
<keyword evidence="8 10" id="KW-1133">Transmembrane helix</keyword>
<dbReference type="Pfam" id="PF00512">
    <property type="entry name" value="HisKA"/>
    <property type="match status" value="1"/>
</dbReference>
<reference evidence="13 14" key="1">
    <citation type="submission" date="2022-04" db="EMBL/GenBank/DDBJ databases">
        <title>Genome diversity in the genus Frankia.</title>
        <authorList>
            <person name="Carlos-Shanley C."/>
            <person name="Hahn D."/>
        </authorList>
    </citation>
    <scope>NUCLEOTIDE SEQUENCE [LARGE SCALE GENOMIC DNA]</scope>
    <source>
        <strain evidence="13 14">Ag45/Mut15</strain>
    </source>
</reference>
<dbReference type="InterPro" id="IPR003660">
    <property type="entry name" value="HAMP_dom"/>
</dbReference>
<dbReference type="PANTHER" id="PTHR43304">
    <property type="entry name" value="PHYTOCHROME-LIKE PROTEIN CPH1"/>
    <property type="match status" value="1"/>
</dbReference>
<dbReference type="PANTHER" id="PTHR43304:SF1">
    <property type="entry name" value="PAC DOMAIN-CONTAINING PROTEIN"/>
    <property type="match status" value="1"/>
</dbReference>
<dbReference type="Proteomes" id="UP001201873">
    <property type="component" value="Unassembled WGS sequence"/>
</dbReference>
<protein>
    <recommendedName>
        <fullName evidence="3">histidine kinase</fullName>
        <ecNumber evidence="3">2.7.13.3</ecNumber>
    </recommendedName>
</protein>
<dbReference type="SMART" id="SM00388">
    <property type="entry name" value="HisKA"/>
    <property type="match status" value="1"/>
</dbReference>
<keyword evidence="14" id="KW-1185">Reference proteome</keyword>
<dbReference type="SMART" id="SM00304">
    <property type="entry name" value="HAMP"/>
    <property type="match status" value="1"/>
</dbReference>
<dbReference type="SUPFAM" id="SSF158472">
    <property type="entry name" value="HAMP domain-like"/>
    <property type="match status" value="1"/>
</dbReference>
<dbReference type="CDD" id="cd06225">
    <property type="entry name" value="HAMP"/>
    <property type="match status" value="1"/>
</dbReference>
<keyword evidence="6 10" id="KW-0812">Transmembrane</keyword>
<sequence>MTSQQAVQGRPSGWTTSRWLSAGVGGALVVLVTLGVLGTWLLAHATSVNQRLIDRSAPALLAAVRLDAALVGQEAGVRGFGMTGQAEFLAPYRQGVEEQNRLASELRRLLTADGSRTDTLDDLLGRATSWHRVYADRVVAAPPGAPVAFATARATTGKTAFDALRAASHTLQEQLGAARAEARADLMHVRRLRNWTFGAIAAVILAGAVLAFVGLRRAVSAPLARLASDADRVAAGDFDHPIRTGGPADIQTVARTVDLMRDRLAAALVASEQARSDLDRRAEELRRSNTDLEQFAYVASHDLQEPLRKVTSFCQLLQRRYGGQLDERGDQYIGFIVDGAARMQKLIQDLLAFSRAGRADHPAEDVDLDVVHRRALEGLELAVRESGARLTHDPLPTVAGHPAHLEILLTNLLGNALKFRHPERTPVIHVGAERDGDRWQISVTDNGIGIEAQYSERIFVIFQRLHSREDYPGTGIGLALCKKIIEYHGGTIRLDTDRAVGTCVVFTLPAA</sequence>
<keyword evidence="13" id="KW-0547">Nucleotide-binding</keyword>
<dbReference type="Gene3D" id="3.30.565.10">
    <property type="entry name" value="Histidine kinase-like ATPase, C-terminal domain"/>
    <property type="match status" value="1"/>
</dbReference>
<feature type="transmembrane region" description="Helical" evidence="10">
    <location>
        <begin position="20"/>
        <end position="43"/>
    </location>
</feature>
<feature type="transmembrane region" description="Helical" evidence="10">
    <location>
        <begin position="195"/>
        <end position="215"/>
    </location>
</feature>
<dbReference type="InterPro" id="IPR003661">
    <property type="entry name" value="HisK_dim/P_dom"/>
</dbReference>
<dbReference type="InterPro" id="IPR007891">
    <property type="entry name" value="CHASE3"/>
</dbReference>